<proteinExistence type="predicted"/>
<comment type="caution">
    <text evidence="2">The sequence shown here is derived from an EMBL/GenBank/DDBJ whole genome shotgun (WGS) entry which is preliminary data.</text>
</comment>
<evidence type="ECO:0000313" key="3">
    <source>
        <dbReference type="Proteomes" id="UP000288168"/>
    </source>
</evidence>
<organism evidence="2 3">
    <name type="scientific">Fusarium duplospermum</name>
    <dbReference type="NCBI Taxonomy" id="1325734"/>
    <lineage>
        <taxon>Eukaryota</taxon>
        <taxon>Fungi</taxon>
        <taxon>Dikarya</taxon>
        <taxon>Ascomycota</taxon>
        <taxon>Pezizomycotina</taxon>
        <taxon>Sordariomycetes</taxon>
        <taxon>Hypocreomycetidae</taxon>
        <taxon>Hypocreales</taxon>
        <taxon>Nectriaceae</taxon>
        <taxon>Fusarium</taxon>
        <taxon>Fusarium solani species complex</taxon>
    </lineage>
</organism>
<gene>
    <name evidence="2" type="ORF">CEP54_001409</name>
</gene>
<keyword evidence="3" id="KW-1185">Reference proteome</keyword>
<protein>
    <submittedName>
        <fullName evidence="2">Uncharacterized protein</fullName>
    </submittedName>
</protein>
<reference evidence="2 3" key="1">
    <citation type="submission" date="2017-06" db="EMBL/GenBank/DDBJ databases">
        <title>Comparative genomic analysis of Ambrosia Fusariam Clade fungi.</title>
        <authorList>
            <person name="Stajich J.E."/>
            <person name="Carrillo J."/>
            <person name="Kijimoto T."/>
            <person name="Eskalen A."/>
            <person name="O'Donnell K."/>
            <person name="Kasson M."/>
        </authorList>
    </citation>
    <scope>NUCLEOTIDE SEQUENCE [LARGE SCALE GENOMIC DNA]</scope>
    <source>
        <strain evidence="2 3">NRRL62584</strain>
    </source>
</reference>
<feature type="compositionally biased region" description="Basic and acidic residues" evidence="1">
    <location>
        <begin position="19"/>
        <end position="28"/>
    </location>
</feature>
<accession>A0A428R0L1</accession>
<dbReference type="EMBL" id="NKCI01000007">
    <property type="protein sequence ID" value="RSL71152.1"/>
    <property type="molecule type" value="Genomic_DNA"/>
</dbReference>
<dbReference type="Proteomes" id="UP000288168">
    <property type="component" value="Unassembled WGS sequence"/>
</dbReference>
<evidence type="ECO:0000256" key="1">
    <source>
        <dbReference type="SAM" id="MobiDB-lite"/>
    </source>
</evidence>
<feature type="region of interest" description="Disordered" evidence="1">
    <location>
        <begin position="17"/>
        <end position="38"/>
    </location>
</feature>
<evidence type="ECO:0000313" key="2">
    <source>
        <dbReference type="EMBL" id="RSL71152.1"/>
    </source>
</evidence>
<dbReference type="AlphaFoldDB" id="A0A428R0L1"/>
<name>A0A428R0L1_9HYPO</name>
<sequence length="117" mass="12224">MEEYPYGTTTAVGVAVTRRSAEADESGRSLRIGPSGTSRLSPTTWKLVLVADQGKQAGQSDVPLVPDAGTAPGSILGAGGFSGRMPVLVLCYRNGRSAGAFPFWYLCPGGRAYKLQS</sequence>